<dbReference type="InterPro" id="IPR011006">
    <property type="entry name" value="CheY-like_superfamily"/>
</dbReference>
<keyword evidence="13" id="KW-1185">Reference proteome</keyword>
<dbReference type="InterPro" id="IPR036890">
    <property type="entry name" value="HATPase_C_sf"/>
</dbReference>
<dbReference type="InterPro" id="IPR005467">
    <property type="entry name" value="His_kinase_dom"/>
</dbReference>
<dbReference type="AlphaFoldDB" id="A0A930U8R4"/>
<keyword evidence="6" id="KW-0902">Two-component regulatory system</keyword>
<evidence type="ECO:0000256" key="5">
    <source>
        <dbReference type="ARBA" id="ARBA00022777"/>
    </source>
</evidence>
<dbReference type="InterPro" id="IPR003661">
    <property type="entry name" value="HisK_dim/P_dom"/>
</dbReference>
<protein>
    <recommendedName>
        <fullName evidence="2">histidine kinase</fullName>
        <ecNumber evidence="2">2.7.13.3</ecNumber>
    </recommendedName>
</protein>
<feature type="domain" description="Histidine kinase" evidence="10">
    <location>
        <begin position="338"/>
        <end position="559"/>
    </location>
</feature>
<keyword evidence="3 8" id="KW-0597">Phosphoprotein</keyword>
<feature type="modified residue" description="4-aspartylphosphate" evidence="8">
    <location>
        <position position="633"/>
    </location>
</feature>
<dbReference type="SMART" id="SM00387">
    <property type="entry name" value="HATPase_c"/>
    <property type="match status" value="1"/>
</dbReference>
<dbReference type="EMBL" id="JADHEC010000004">
    <property type="protein sequence ID" value="MBF2707542.1"/>
    <property type="molecule type" value="Genomic_DNA"/>
</dbReference>
<dbReference type="Gene3D" id="3.30.565.10">
    <property type="entry name" value="Histidine kinase-like ATPase, C-terminal domain"/>
    <property type="match status" value="1"/>
</dbReference>
<dbReference type="FunFam" id="1.10.287.130:FF:000001">
    <property type="entry name" value="Two-component sensor histidine kinase"/>
    <property type="match status" value="1"/>
</dbReference>
<dbReference type="InterPro" id="IPR036097">
    <property type="entry name" value="HisK_dim/P_sf"/>
</dbReference>
<dbReference type="RefSeq" id="WP_194310809.1">
    <property type="nucleotide sequence ID" value="NZ_JADHEC010000004.1"/>
</dbReference>
<comment type="caution">
    <text evidence="12">The sequence shown here is derived from an EMBL/GenBank/DDBJ whole genome shotgun (WGS) entry which is preliminary data.</text>
</comment>
<accession>A0A930U8R4</accession>
<evidence type="ECO:0000256" key="9">
    <source>
        <dbReference type="SAM" id="Phobius"/>
    </source>
</evidence>
<feature type="transmembrane region" description="Helical" evidence="9">
    <location>
        <begin position="246"/>
        <end position="267"/>
    </location>
</feature>
<dbReference type="Pfam" id="PF00072">
    <property type="entry name" value="Response_reg"/>
    <property type="match status" value="1"/>
</dbReference>
<evidence type="ECO:0000256" key="2">
    <source>
        <dbReference type="ARBA" id="ARBA00012438"/>
    </source>
</evidence>
<evidence type="ECO:0000256" key="3">
    <source>
        <dbReference type="ARBA" id="ARBA00022553"/>
    </source>
</evidence>
<dbReference type="InterPro" id="IPR004358">
    <property type="entry name" value="Sig_transdc_His_kin-like_C"/>
</dbReference>
<evidence type="ECO:0000256" key="1">
    <source>
        <dbReference type="ARBA" id="ARBA00000085"/>
    </source>
</evidence>
<proteinExistence type="predicted"/>
<keyword evidence="7 9" id="KW-0472">Membrane</keyword>
<keyword evidence="9" id="KW-1133">Transmembrane helix</keyword>
<dbReference type="InterPro" id="IPR003594">
    <property type="entry name" value="HATPase_dom"/>
</dbReference>
<dbReference type="Proteomes" id="UP000646211">
    <property type="component" value="Unassembled WGS sequence"/>
</dbReference>
<dbReference type="CDD" id="cd17546">
    <property type="entry name" value="REC_hyHK_CKI1_RcsC-like"/>
    <property type="match status" value="1"/>
</dbReference>
<dbReference type="Gene3D" id="3.40.50.2300">
    <property type="match status" value="1"/>
</dbReference>
<dbReference type="Gene3D" id="1.10.287.130">
    <property type="match status" value="1"/>
</dbReference>
<sequence>MRTLLKKTYPKILFLFLSSSVFFIILYSALYFYTGKVEKQVYTASNNQFYSEVKSLLILESKPITVAINNDTNWDEFLNFIKTRDANWFNETIGNEQEIYKVDYLGAYDQDGKFIIRTASSKIKSIDFVPKQAMLNLNKSGLSRFYMRIPEGIIEVFGASIHPSNDPFKNKTRPSGYFFVARLMDKNFLLNLESLTNSSINFIENVQKSENDKHHIFATIVLNDCEGNMVTKLFFKRNHDVYFENVVTILYMIFAGFFINFIVSFIYTRKWVYSPLKLIKNILETGNKKAIQELKSTTGEFRYIGNLFEQNNEQKTELIKAKLKAEESDRLKSSFLANLSHEIRTPMNAINGFTDLLINTKLKKEERLEFLKIIQKSGNNLVLIIDDLIEISKIESNQVTPNLTTINLETCINELYETIKITIPKSKEIDFRIIEDLKSVPHNIIADEIKLKQILVNLVNNAIKFTDKGYVAFGYEIDEKNAKILFKIQDTGIGIDINNHEYVFDRFKRVDSDLSVQAGGLGLGLAISKAYVEMMGGTITLESKVNVGSTFLFSIPLEYDKEQRIIKKSTIITIDSKGNEEKTILIAEDDIFNFMLFQKIIEPSNYTILRAENGQEAVDICSANPNIDLVFMDIKMPIMNGFEALEKIKVIRPELIVVAQTAYSSTEDEARIYNAGFYGYITKPIDREKLFELVDNVFRNKNNSF</sequence>
<feature type="domain" description="Response regulatory" evidence="11">
    <location>
        <begin position="583"/>
        <end position="698"/>
    </location>
</feature>
<dbReference type="FunFam" id="3.30.565.10:FF:000006">
    <property type="entry name" value="Sensor histidine kinase WalK"/>
    <property type="match status" value="1"/>
</dbReference>
<dbReference type="SUPFAM" id="SSF55874">
    <property type="entry name" value="ATPase domain of HSP90 chaperone/DNA topoisomerase II/histidine kinase"/>
    <property type="match status" value="1"/>
</dbReference>
<dbReference type="InterPro" id="IPR007892">
    <property type="entry name" value="CHASE4"/>
</dbReference>
<dbReference type="SMART" id="SM00388">
    <property type="entry name" value="HisKA"/>
    <property type="match status" value="1"/>
</dbReference>
<keyword evidence="4" id="KW-0808">Transferase</keyword>
<dbReference type="SUPFAM" id="SSF52172">
    <property type="entry name" value="CheY-like"/>
    <property type="match status" value="1"/>
</dbReference>
<feature type="transmembrane region" description="Helical" evidence="9">
    <location>
        <begin position="12"/>
        <end position="33"/>
    </location>
</feature>
<evidence type="ECO:0000313" key="13">
    <source>
        <dbReference type="Proteomes" id="UP000646211"/>
    </source>
</evidence>
<reference evidence="12" key="1">
    <citation type="submission" date="2020-11" db="EMBL/GenBank/DDBJ databases">
        <title>Genome of Flavobacterium soyangense.</title>
        <authorList>
            <person name="Liu Q."/>
            <person name="Xin Y.-H."/>
        </authorList>
    </citation>
    <scope>NUCLEOTIDE SEQUENCE</scope>
    <source>
        <strain evidence="12">CGMCC 1.13493</strain>
    </source>
</reference>
<organism evidence="12 13">
    <name type="scientific">Flavobacterium soyangense</name>
    <dbReference type="NCBI Taxonomy" id="2023265"/>
    <lineage>
        <taxon>Bacteria</taxon>
        <taxon>Pseudomonadati</taxon>
        <taxon>Bacteroidota</taxon>
        <taxon>Flavobacteriia</taxon>
        <taxon>Flavobacteriales</taxon>
        <taxon>Flavobacteriaceae</taxon>
        <taxon>Flavobacterium</taxon>
    </lineage>
</organism>
<keyword evidence="5" id="KW-0418">Kinase</keyword>
<dbReference type="InterPro" id="IPR001789">
    <property type="entry name" value="Sig_transdc_resp-reg_receiver"/>
</dbReference>
<dbReference type="PANTHER" id="PTHR45339:SF1">
    <property type="entry name" value="HYBRID SIGNAL TRANSDUCTION HISTIDINE KINASE J"/>
    <property type="match status" value="1"/>
</dbReference>
<name>A0A930U8R4_9FLAO</name>
<evidence type="ECO:0000259" key="10">
    <source>
        <dbReference type="PROSITE" id="PS50109"/>
    </source>
</evidence>
<dbReference type="PROSITE" id="PS50110">
    <property type="entry name" value="RESPONSE_REGULATORY"/>
    <property type="match status" value="1"/>
</dbReference>
<gene>
    <name evidence="12" type="ORF">IR213_02880</name>
</gene>
<evidence type="ECO:0000256" key="7">
    <source>
        <dbReference type="ARBA" id="ARBA00023136"/>
    </source>
</evidence>
<dbReference type="Pfam" id="PF05228">
    <property type="entry name" value="CHASE4"/>
    <property type="match status" value="1"/>
</dbReference>
<comment type="catalytic activity">
    <reaction evidence="1">
        <text>ATP + protein L-histidine = ADP + protein N-phospho-L-histidine.</text>
        <dbReference type="EC" id="2.7.13.3"/>
    </reaction>
</comment>
<dbReference type="PROSITE" id="PS50109">
    <property type="entry name" value="HIS_KIN"/>
    <property type="match status" value="1"/>
</dbReference>
<dbReference type="GO" id="GO:0000155">
    <property type="term" value="F:phosphorelay sensor kinase activity"/>
    <property type="evidence" value="ECO:0007669"/>
    <property type="project" value="InterPro"/>
</dbReference>
<evidence type="ECO:0000256" key="4">
    <source>
        <dbReference type="ARBA" id="ARBA00022679"/>
    </source>
</evidence>
<dbReference type="SMART" id="SM00448">
    <property type="entry name" value="REC"/>
    <property type="match status" value="1"/>
</dbReference>
<dbReference type="EC" id="2.7.13.3" evidence="2"/>
<dbReference type="PANTHER" id="PTHR45339">
    <property type="entry name" value="HYBRID SIGNAL TRANSDUCTION HISTIDINE KINASE J"/>
    <property type="match status" value="1"/>
</dbReference>
<dbReference type="SUPFAM" id="SSF47384">
    <property type="entry name" value="Homodimeric domain of signal transducing histidine kinase"/>
    <property type="match status" value="1"/>
</dbReference>
<evidence type="ECO:0000256" key="6">
    <source>
        <dbReference type="ARBA" id="ARBA00023012"/>
    </source>
</evidence>
<dbReference type="CDD" id="cd16922">
    <property type="entry name" value="HATPase_EvgS-ArcB-TorS-like"/>
    <property type="match status" value="1"/>
</dbReference>
<dbReference type="CDD" id="cd00082">
    <property type="entry name" value="HisKA"/>
    <property type="match status" value="1"/>
</dbReference>
<dbReference type="Pfam" id="PF02518">
    <property type="entry name" value="HATPase_c"/>
    <property type="match status" value="1"/>
</dbReference>
<dbReference type="PRINTS" id="PR00344">
    <property type="entry name" value="BCTRLSENSOR"/>
</dbReference>
<evidence type="ECO:0000259" key="11">
    <source>
        <dbReference type="PROSITE" id="PS50110"/>
    </source>
</evidence>
<evidence type="ECO:0000313" key="12">
    <source>
        <dbReference type="EMBL" id="MBF2707542.1"/>
    </source>
</evidence>
<dbReference type="Pfam" id="PF00512">
    <property type="entry name" value="HisKA"/>
    <property type="match status" value="1"/>
</dbReference>
<keyword evidence="9" id="KW-0812">Transmembrane</keyword>
<evidence type="ECO:0000256" key="8">
    <source>
        <dbReference type="PROSITE-ProRule" id="PRU00169"/>
    </source>
</evidence>